<evidence type="ECO:0000256" key="5">
    <source>
        <dbReference type="ARBA" id="ARBA00022741"/>
    </source>
</evidence>
<dbReference type="InterPro" id="IPR003439">
    <property type="entry name" value="ABC_transporter-like_ATP-bd"/>
</dbReference>
<dbReference type="CDD" id="cd03215">
    <property type="entry name" value="ABC_Carb_Monos_II"/>
    <property type="match status" value="1"/>
</dbReference>
<dbReference type="AlphaFoldDB" id="A0A644WZT1"/>
<dbReference type="GO" id="GO:0005524">
    <property type="term" value="F:ATP binding"/>
    <property type="evidence" value="ECO:0007669"/>
    <property type="project" value="UniProtKB-KW"/>
</dbReference>
<evidence type="ECO:0000256" key="3">
    <source>
        <dbReference type="ARBA" id="ARBA00022475"/>
    </source>
</evidence>
<dbReference type="Pfam" id="PF00005">
    <property type="entry name" value="ABC_tran"/>
    <property type="match status" value="2"/>
</dbReference>
<dbReference type="GO" id="GO:0016887">
    <property type="term" value="F:ATP hydrolysis activity"/>
    <property type="evidence" value="ECO:0007669"/>
    <property type="project" value="InterPro"/>
</dbReference>
<keyword evidence="8" id="KW-0472">Membrane</keyword>
<dbReference type="Gene3D" id="3.40.50.300">
    <property type="entry name" value="P-loop containing nucleotide triphosphate hydrolases"/>
    <property type="match status" value="2"/>
</dbReference>
<dbReference type="InterPro" id="IPR003593">
    <property type="entry name" value="AAA+_ATPase"/>
</dbReference>
<keyword evidence="4" id="KW-0677">Repeat</keyword>
<dbReference type="PROSITE" id="PS50893">
    <property type="entry name" value="ABC_TRANSPORTER_2"/>
    <property type="match status" value="2"/>
</dbReference>
<proteinExistence type="predicted"/>
<dbReference type="PANTHER" id="PTHR43790:SF4">
    <property type="entry name" value="GUANOSINE IMPORT ATP-BINDING PROTEIN NUPO"/>
    <property type="match status" value="1"/>
</dbReference>
<dbReference type="PANTHER" id="PTHR43790">
    <property type="entry name" value="CARBOHYDRATE TRANSPORT ATP-BINDING PROTEIN MG119-RELATED"/>
    <property type="match status" value="1"/>
</dbReference>
<evidence type="ECO:0000313" key="10">
    <source>
        <dbReference type="EMBL" id="MPM09359.1"/>
    </source>
</evidence>
<gene>
    <name evidence="10" type="primary">mglA_20</name>
    <name evidence="10" type="ORF">SDC9_55676</name>
</gene>
<evidence type="ECO:0000256" key="6">
    <source>
        <dbReference type="ARBA" id="ARBA00022840"/>
    </source>
</evidence>
<dbReference type="FunFam" id="3.40.50.300:FF:000127">
    <property type="entry name" value="Ribose import ATP-binding protein RbsA"/>
    <property type="match status" value="1"/>
</dbReference>
<keyword evidence="7" id="KW-1278">Translocase</keyword>
<dbReference type="InterPro" id="IPR027417">
    <property type="entry name" value="P-loop_NTPase"/>
</dbReference>
<dbReference type="EMBL" id="VSSQ01001560">
    <property type="protein sequence ID" value="MPM09359.1"/>
    <property type="molecule type" value="Genomic_DNA"/>
</dbReference>
<feature type="domain" description="ABC transporter" evidence="9">
    <location>
        <begin position="262"/>
        <end position="506"/>
    </location>
</feature>
<keyword evidence="2" id="KW-0813">Transport</keyword>
<evidence type="ECO:0000256" key="8">
    <source>
        <dbReference type="ARBA" id="ARBA00023136"/>
    </source>
</evidence>
<sequence>MEQHDVIVQMKGITKVYPNGIAANQDVDFSVRKGEIHALMGENGAGKSTLMKILFGLEQPTEGEIWINGQKATLSSPNAAIAHSIGMVHQHFMLVPSLTVAENIVLGMVPKKSGLFIDYKKALEITKKSAEQFNLEVNPDAKVADIPVGMKQKVEILKALIRGAKILILDEPTAVLTTQETAELFRELIHLKERGYTIIFISHKLNEIKQITDRITIMRGGKAVGVFDTDSVTEQEISHLMVGRDVVLDVEKDAPVPTDVVLRVRNLHYTNEWNKKMLAGVSFDVRKGEILGVAGVEGNGQRELVDMLFDLMEPDSGTATVNGKDVIHASQARIRALGVSLVPEDRMTYGVAEGATIEENLISDRFSERRFNRGPLFNMRAIRAESDRLIADYTVLCKSRRQKVKMLSGGNIQKVVVAREFSSEPTLIIADQPTRGIDVGATEFIRKKLVDLSRSGAAVLLVSADLNEVMELSDSLIVLYGGKIAAYFEDTSQLDDEMMGEYMLGLKRQSSEEIGRVCHEG</sequence>
<keyword evidence="5" id="KW-0547">Nucleotide-binding</keyword>
<comment type="caution">
    <text evidence="10">The sequence shown here is derived from an EMBL/GenBank/DDBJ whole genome shotgun (WGS) entry which is preliminary data.</text>
</comment>
<dbReference type="EC" id="3.6.3.17" evidence="10"/>
<dbReference type="GO" id="GO:0005886">
    <property type="term" value="C:plasma membrane"/>
    <property type="evidence" value="ECO:0007669"/>
    <property type="project" value="UniProtKB-SubCell"/>
</dbReference>
<dbReference type="SUPFAM" id="SSF52540">
    <property type="entry name" value="P-loop containing nucleoside triphosphate hydrolases"/>
    <property type="match status" value="2"/>
</dbReference>
<dbReference type="InterPro" id="IPR050107">
    <property type="entry name" value="ABC_carbohydrate_import_ATPase"/>
</dbReference>
<evidence type="ECO:0000256" key="4">
    <source>
        <dbReference type="ARBA" id="ARBA00022737"/>
    </source>
</evidence>
<keyword evidence="3" id="KW-1003">Cell membrane</keyword>
<name>A0A644WZT1_9ZZZZ</name>
<evidence type="ECO:0000256" key="7">
    <source>
        <dbReference type="ARBA" id="ARBA00022967"/>
    </source>
</evidence>
<dbReference type="PROSITE" id="PS00211">
    <property type="entry name" value="ABC_TRANSPORTER_1"/>
    <property type="match status" value="1"/>
</dbReference>
<keyword evidence="6 10" id="KW-0067">ATP-binding</keyword>
<keyword evidence="10" id="KW-0378">Hydrolase</keyword>
<reference evidence="10" key="1">
    <citation type="submission" date="2019-08" db="EMBL/GenBank/DDBJ databases">
        <authorList>
            <person name="Kucharzyk K."/>
            <person name="Murdoch R.W."/>
            <person name="Higgins S."/>
            <person name="Loffler F."/>
        </authorList>
    </citation>
    <scope>NUCLEOTIDE SEQUENCE</scope>
</reference>
<comment type="subcellular location">
    <subcellularLocation>
        <location evidence="1">Cell membrane</location>
        <topology evidence="1">Peripheral membrane protein</topology>
    </subcellularLocation>
</comment>
<protein>
    <submittedName>
        <fullName evidence="10">Galactose/methyl galactoside import ATP-binding protein MglA</fullName>
        <ecNumber evidence="10">3.6.3.17</ecNumber>
    </submittedName>
</protein>
<dbReference type="InterPro" id="IPR017871">
    <property type="entry name" value="ABC_transporter-like_CS"/>
</dbReference>
<accession>A0A644WZT1</accession>
<dbReference type="SMART" id="SM00382">
    <property type="entry name" value="AAA"/>
    <property type="match status" value="1"/>
</dbReference>
<dbReference type="CDD" id="cd03216">
    <property type="entry name" value="ABC_Carb_Monos_I"/>
    <property type="match status" value="1"/>
</dbReference>
<evidence type="ECO:0000259" key="9">
    <source>
        <dbReference type="PROSITE" id="PS50893"/>
    </source>
</evidence>
<feature type="domain" description="ABC transporter" evidence="9">
    <location>
        <begin position="8"/>
        <end position="245"/>
    </location>
</feature>
<evidence type="ECO:0000256" key="2">
    <source>
        <dbReference type="ARBA" id="ARBA00022448"/>
    </source>
</evidence>
<organism evidence="10">
    <name type="scientific">bioreactor metagenome</name>
    <dbReference type="NCBI Taxonomy" id="1076179"/>
    <lineage>
        <taxon>unclassified sequences</taxon>
        <taxon>metagenomes</taxon>
        <taxon>ecological metagenomes</taxon>
    </lineage>
</organism>
<evidence type="ECO:0000256" key="1">
    <source>
        <dbReference type="ARBA" id="ARBA00004202"/>
    </source>
</evidence>